<dbReference type="Gene3D" id="3.30.450.20">
    <property type="entry name" value="PAS domain"/>
    <property type="match status" value="1"/>
</dbReference>
<dbReference type="InterPro" id="IPR001633">
    <property type="entry name" value="EAL_dom"/>
</dbReference>
<dbReference type="PANTHER" id="PTHR33121">
    <property type="entry name" value="CYCLIC DI-GMP PHOSPHODIESTERASE PDEF"/>
    <property type="match status" value="1"/>
</dbReference>
<dbReference type="InterPro" id="IPR035919">
    <property type="entry name" value="EAL_sf"/>
</dbReference>
<protein>
    <submittedName>
        <fullName evidence="2">EAL domain-containing protein</fullName>
    </submittedName>
</protein>
<dbReference type="AlphaFoldDB" id="A0A845BZG0"/>
<dbReference type="SUPFAM" id="SSF103190">
    <property type="entry name" value="Sensory domain-like"/>
    <property type="match status" value="1"/>
</dbReference>
<dbReference type="PANTHER" id="PTHR33121:SF76">
    <property type="entry name" value="SIGNALING PROTEIN"/>
    <property type="match status" value="1"/>
</dbReference>
<dbReference type="SUPFAM" id="SSF141868">
    <property type="entry name" value="EAL domain-like"/>
    <property type="match status" value="1"/>
</dbReference>
<accession>A0A845BZG0</accession>
<dbReference type="Gene3D" id="3.20.20.450">
    <property type="entry name" value="EAL domain"/>
    <property type="match status" value="1"/>
</dbReference>
<evidence type="ECO:0000313" key="2">
    <source>
        <dbReference type="EMBL" id="MXR37893.1"/>
    </source>
</evidence>
<reference evidence="2 3" key="1">
    <citation type="submission" date="2019-12" db="EMBL/GenBank/DDBJ databases">
        <title>Neisseriaceae gen. nov. sp. Genome sequencing and assembly.</title>
        <authorList>
            <person name="Liu Z."/>
            <person name="Li A."/>
        </authorList>
    </citation>
    <scope>NUCLEOTIDE SEQUENCE [LARGE SCALE GENOMIC DNA]</scope>
    <source>
        <strain evidence="2 3">B2N2-7</strain>
    </source>
</reference>
<name>A0A845BZG0_9NEIS</name>
<dbReference type="Proteomes" id="UP000467214">
    <property type="component" value="Unassembled WGS sequence"/>
</dbReference>
<keyword evidence="3" id="KW-1185">Reference proteome</keyword>
<evidence type="ECO:0000313" key="3">
    <source>
        <dbReference type="Proteomes" id="UP000467214"/>
    </source>
</evidence>
<dbReference type="Pfam" id="PF00563">
    <property type="entry name" value="EAL"/>
    <property type="match status" value="1"/>
</dbReference>
<dbReference type="InterPro" id="IPR050706">
    <property type="entry name" value="Cyclic-di-GMP_PDE-like"/>
</dbReference>
<organism evidence="2 3">
    <name type="scientific">Craterilacuibacter sinensis</name>
    <dbReference type="NCBI Taxonomy" id="2686017"/>
    <lineage>
        <taxon>Bacteria</taxon>
        <taxon>Pseudomonadati</taxon>
        <taxon>Pseudomonadota</taxon>
        <taxon>Betaproteobacteria</taxon>
        <taxon>Neisseriales</taxon>
        <taxon>Neisseriaceae</taxon>
        <taxon>Craterilacuibacter</taxon>
    </lineage>
</organism>
<sequence>MRSYPLSNLTLHSHFQPIYSLAHRRTVGVEALLRAEQAGVAIPPQQAYLDHDDTQSRHEFDLRVSTEHIRHFAASTPGESWLFLNIDASTLSSLARTQALISMLQQSGVPAARVVVEILEHALEADEILIAGSRLLREAGFLIAIDDFGTGHSNLDRVCLLEPDLIKFDRNLLRSATKQARTRNLLTKLVHLAHEIGALVVVEGVETEADVLVALESGCDLIQGYYVARPALQPDSDEIITRRIDTRWDELMVRELMKRKLARRQIELARQAFVQSAIALMQGTSFTDAAQPMLTLPDVIRCFLLDSTGRQIGRNLNTREAPSRANPKFAPLADTTGAVWSRRPYFQHAIDQPGVLYMSEPYLSMTDTRHCITLSMAIEIDEDLHVLCADVLVPKTMGLAD</sequence>
<dbReference type="EMBL" id="WSSB01000013">
    <property type="protein sequence ID" value="MXR37893.1"/>
    <property type="molecule type" value="Genomic_DNA"/>
</dbReference>
<evidence type="ECO:0000259" key="1">
    <source>
        <dbReference type="PROSITE" id="PS50883"/>
    </source>
</evidence>
<dbReference type="CDD" id="cd01948">
    <property type="entry name" value="EAL"/>
    <property type="match status" value="1"/>
</dbReference>
<dbReference type="GO" id="GO:0071111">
    <property type="term" value="F:cyclic-guanylate-specific phosphodiesterase activity"/>
    <property type="evidence" value="ECO:0007669"/>
    <property type="project" value="InterPro"/>
</dbReference>
<dbReference type="SMART" id="SM00052">
    <property type="entry name" value="EAL"/>
    <property type="match status" value="1"/>
</dbReference>
<dbReference type="PROSITE" id="PS50883">
    <property type="entry name" value="EAL"/>
    <property type="match status" value="1"/>
</dbReference>
<gene>
    <name evidence="2" type="ORF">GQF02_13015</name>
</gene>
<dbReference type="InterPro" id="IPR029151">
    <property type="entry name" value="Sensor-like_sf"/>
</dbReference>
<comment type="caution">
    <text evidence="2">The sequence shown here is derived from an EMBL/GenBank/DDBJ whole genome shotgun (WGS) entry which is preliminary data.</text>
</comment>
<feature type="domain" description="EAL" evidence="1">
    <location>
        <begin position="1"/>
        <end position="244"/>
    </location>
</feature>
<proteinExistence type="predicted"/>